<sequence length="79" mass="9084">MPFADGNIELWLRWENELYFVVLFHRGCGGNEHYQSRGTVVYFPAGAFQAYYEIGRKPGHAAFYPKADFGTDIPRNPLL</sequence>
<name>A0A645FZ42_9ZZZZ</name>
<protein>
    <submittedName>
        <fullName evidence="1">Uncharacterized protein</fullName>
    </submittedName>
</protein>
<dbReference type="AlphaFoldDB" id="A0A645FZ42"/>
<organism evidence="1">
    <name type="scientific">bioreactor metagenome</name>
    <dbReference type="NCBI Taxonomy" id="1076179"/>
    <lineage>
        <taxon>unclassified sequences</taxon>
        <taxon>metagenomes</taxon>
        <taxon>ecological metagenomes</taxon>
    </lineage>
</organism>
<accession>A0A645FZ42</accession>
<evidence type="ECO:0000313" key="1">
    <source>
        <dbReference type="EMBL" id="MPN19807.1"/>
    </source>
</evidence>
<reference evidence="1" key="1">
    <citation type="submission" date="2019-08" db="EMBL/GenBank/DDBJ databases">
        <authorList>
            <person name="Kucharzyk K."/>
            <person name="Murdoch R.W."/>
            <person name="Higgins S."/>
            <person name="Loffler F."/>
        </authorList>
    </citation>
    <scope>NUCLEOTIDE SEQUENCE</scope>
</reference>
<proteinExistence type="predicted"/>
<gene>
    <name evidence="1" type="ORF">SDC9_167179</name>
</gene>
<dbReference type="EMBL" id="VSSQ01067416">
    <property type="protein sequence ID" value="MPN19807.1"/>
    <property type="molecule type" value="Genomic_DNA"/>
</dbReference>
<comment type="caution">
    <text evidence="1">The sequence shown here is derived from an EMBL/GenBank/DDBJ whole genome shotgun (WGS) entry which is preliminary data.</text>
</comment>